<dbReference type="AlphaFoldDB" id="A0AAW2W9A8"/>
<dbReference type="PANTHER" id="PTHR13140">
    <property type="entry name" value="MYOSIN"/>
    <property type="match status" value="1"/>
</dbReference>
<dbReference type="InterPro" id="IPR000048">
    <property type="entry name" value="IQ_motif_EF-hand-BS"/>
</dbReference>
<accession>A0AAW2W9A8</accession>
<dbReference type="PROSITE" id="PS51844">
    <property type="entry name" value="SH3_LIKE"/>
    <property type="match status" value="1"/>
</dbReference>
<keyword evidence="5" id="KW-0112">Calmodulin-binding</keyword>
<dbReference type="CDD" id="cd01384">
    <property type="entry name" value="MYSc_Myo11"/>
    <property type="match status" value="1"/>
</dbReference>
<dbReference type="Gene3D" id="1.20.5.190">
    <property type="match status" value="2"/>
</dbReference>
<dbReference type="EMBL" id="JACGWJ010000002">
    <property type="protein sequence ID" value="KAL0437311.1"/>
    <property type="molecule type" value="Genomic_DNA"/>
</dbReference>
<dbReference type="GO" id="GO:0005524">
    <property type="term" value="F:ATP binding"/>
    <property type="evidence" value="ECO:0007669"/>
    <property type="project" value="UniProtKB-UniRule"/>
</dbReference>
<reference evidence="13" key="1">
    <citation type="submission" date="2020-06" db="EMBL/GenBank/DDBJ databases">
        <authorList>
            <person name="Li T."/>
            <person name="Hu X."/>
            <person name="Zhang T."/>
            <person name="Song X."/>
            <person name="Zhang H."/>
            <person name="Dai N."/>
            <person name="Sheng W."/>
            <person name="Hou X."/>
            <person name="Wei L."/>
        </authorList>
    </citation>
    <scope>NUCLEOTIDE SEQUENCE</scope>
    <source>
        <strain evidence="13">G02</strain>
        <tissue evidence="13">Leaf</tissue>
    </source>
</reference>
<keyword evidence="2" id="KW-0677">Repeat</keyword>
<dbReference type="GO" id="GO:0007015">
    <property type="term" value="P:actin filament organization"/>
    <property type="evidence" value="ECO:0007669"/>
    <property type="project" value="TreeGrafter"/>
</dbReference>
<dbReference type="PANTHER" id="PTHR13140:SF836">
    <property type="entry name" value="MYOSIN-6"/>
    <property type="match status" value="1"/>
</dbReference>
<dbReference type="Gene3D" id="3.40.850.10">
    <property type="entry name" value="Kinesin motor domain"/>
    <property type="match status" value="1"/>
</dbReference>
<evidence type="ECO:0000256" key="5">
    <source>
        <dbReference type="ARBA" id="ARBA00022860"/>
    </source>
</evidence>
<evidence type="ECO:0000259" key="12">
    <source>
        <dbReference type="PROSITE" id="PS51844"/>
    </source>
</evidence>
<dbReference type="GO" id="GO:0005516">
    <property type="term" value="F:calmodulin binding"/>
    <property type="evidence" value="ECO:0007669"/>
    <property type="project" value="UniProtKB-KW"/>
</dbReference>
<feature type="domain" description="Myosin motor" evidence="11">
    <location>
        <begin position="576"/>
        <end position="639"/>
    </location>
</feature>
<evidence type="ECO:0000256" key="6">
    <source>
        <dbReference type="ARBA" id="ARBA00023054"/>
    </source>
</evidence>
<dbReference type="SUPFAM" id="SSF52540">
    <property type="entry name" value="P-loop containing nucleoside triphosphate hydrolases"/>
    <property type="match status" value="2"/>
</dbReference>
<protein>
    <submittedName>
        <fullName evidence="13">Myosin-8</fullName>
    </submittedName>
</protein>
<comment type="caution">
    <text evidence="10">Lacks conserved residue(s) required for the propagation of feature annotation.</text>
</comment>
<sequence>MVASVTLGVGSLVWVEDPDVAWIDGEVVAVNGEDIKVLCTSGKTVVVKSSNVYPKDAEAPPCGVDDMTKLPYLHEPGVLHNLKSRYDINEIYTYTGNILIAVNPFQRLPHLYDSHMMAQYKGAAFGELSPHPFAVADAAYRLMMNEGISQAILVSGESGAGKTESTKLLMQYLAYMGGRSASEGRSVQQQVLESNPVLEAFGNAKTVRNNNSSRFGKFVEIQFDDRGRISGAAIRTYLLERSRVCQVSDPERNYHCFYMLCAAPPEETQKYKLGNPRTFHYLNQSNCIELDGLDDAKEYAATRKAMDTVGISSEEQALEDSLCKRVIVTRDETITKELDPEAAVGSRDALAKIVYSRLFDWLVDKINSSIGQDPNSKCLIGVLDIYGFESFKTNSFEQFCINLTNEKLQQHFNQHVFKMEQEEYTKEEINWSYIEFIDNQDVLDLIEKHVPRSTHETFAQKLYQTFKNHKRFSKPKLARSDFTICHYAGDVTYQTELFLDKNKDYVIAEHQALLSASKCSFVSGLFPVSNEESSKQSKFSSIGSRFKPNNLLKPAIFENHNVLQQLRCGDKLCWVSKRPFYEFVDRFGILAPEVLDGSADEVTVCKKLLEKVGLEGYQIGKTKVFLRAGQMAELDARRTEVLGRSASIIQRKFRSHMARRSFILLRRSAILVQSVCRGMRGMTARSELRFRRQTRAAIVIQSHCRKFLARSEYVKLKKAAITTQCAWGKSCS</sequence>
<dbReference type="Gene3D" id="1.20.58.530">
    <property type="match status" value="1"/>
</dbReference>
<comment type="caution">
    <text evidence="13">The sequence shown here is derived from an EMBL/GenBank/DDBJ whole genome shotgun (WGS) entry which is preliminary data.</text>
</comment>
<keyword evidence="9 10" id="KW-0009">Actin-binding</keyword>
<evidence type="ECO:0000256" key="10">
    <source>
        <dbReference type="PROSITE-ProRule" id="PRU00782"/>
    </source>
</evidence>
<dbReference type="InterPro" id="IPR001609">
    <property type="entry name" value="Myosin_head_motor_dom-like"/>
</dbReference>
<feature type="binding site" evidence="10">
    <location>
        <begin position="156"/>
        <end position="163"/>
    </location>
    <ligand>
        <name>ATP</name>
        <dbReference type="ChEBI" id="CHEBI:30616"/>
    </ligand>
</feature>
<evidence type="ECO:0000259" key="11">
    <source>
        <dbReference type="PROSITE" id="PS51456"/>
    </source>
</evidence>
<evidence type="ECO:0000256" key="1">
    <source>
        <dbReference type="ARBA" id="ARBA00008049"/>
    </source>
</evidence>
<dbReference type="GO" id="GO:0030048">
    <property type="term" value="P:actin filament-based movement"/>
    <property type="evidence" value="ECO:0007669"/>
    <property type="project" value="UniProtKB-ARBA"/>
</dbReference>
<dbReference type="Pfam" id="PF02736">
    <property type="entry name" value="Myosin_N"/>
    <property type="match status" value="1"/>
</dbReference>
<dbReference type="InterPro" id="IPR036018">
    <property type="entry name" value="MYSc_Myo11"/>
</dbReference>
<dbReference type="InterPro" id="IPR004009">
    <property type="entry name" value="SH3_Myosin"/>
</dbReference>
<organism evidence="13">
    <name type="scientific">Sesamum radiatum</name>
    <name type="common">Black benniseed</name>
    <dbReference type="NCBI Taxonomy" id="300843"/>
    <lineage>
        <taxon>Eukaryota</taxon>
        <taxon>Viridiplantae</taxon>
        <taxon>Streptophyta</taxon>
        <taxon>Embryophyta</taxon>
        <taxon>Tracheophyta</taxon>
        <taxon>Spermatophyta</taxon>
        <taxon>Magnoliopsida</taxon>
        <taxon>eudicotyledons</taxon>
        <taxon>Gunneridae</taxon>
        <taxon>Pentapetalae</taxon>
        <taxon>asterids</taxon>
        <taxon>lamiids</taxon>
        <taxon>Lamiales</taxon>
        <taxon>Pedaliaceae</taxon>
        <taxon>Sesamum</taxon>
    </lineage>
</organism>
<dbReference type="InterPro" id="IPR036961">
    <property type="entry name" value="Kinesin_motor_dom_sf"/>
</dbReference>
<dbReference type="SMART" id="SM00242">
    <property type="entry name" value="MYSc"/>
    <property type="match status" value="1"/>
</dbReference>
<reference evidence="13" key="2">
    <citation type="journal article" date="2024" name="Plant">
        <title>Genomic evolution and insights into agronomic trait innovations of Sesamum species.</title>
        <authorList>
            <person name="Miao H."/>
            <person name="Wang L."/>
            <person name="Qu L."/>
            <person name="Liu H."/>
            <person name="Sun Y."/>
            <person name="Le M."/>
            <person name="Wang Q."/>
            <person name="Wei S."/>
            <person name="Zheng Y."/>
            <person name="Lin W."/>
            <person name="Duan Y."/>
            <person name="Cao H."/>
            <person name="Xiong S."/>
            <person name="Wang X."/>
            <person name="Wei L."/>
            <person name="Li C."/>
            <person name="Ma Q."/>
            <person name="Ju M."/>
            <person name="Zhao R."/>
            <person name="Li G."/>
            <person name="Mu C."/>
            <person name="Tian Q."/>
            <person name="Mei H."/>
            <person name="Zhang T."/>
            <person name="Gao T."/>
            <person name="Zhang H."/>
        </authorList>
    </citation>
    <scope>NUCLEOTIDE SEQUENCE</scope>
    <source>
        <strain evidence="13">G02</strain>
    </source>
</reference>
<dbReference type="Pfam" id="PF00063">
    <property type="entry name" value="Myosin_head"/>
    <property type="match status" value="1"/>
</dbReference>
<dbReference type="PRINTS" id="PR00193">
    <property type="entry name" value="MYOSINHEAVY"/>
</dbReference>
<keyword evidence="6" id="KW-0175">Coiled coil</keyword>
<dbReference type="Pfam" id="PF00612">
    <property type="entry name" value="IQ"/>
    <property type="match status" value="2"/>
</dbReference>
<dbReference type="SMART" id="SM00015">
    <property type="entry name" value="IQ"/>
    <property type="match status" value="3"/>
</dbReference>
<dbReference type="InterPro" id="IPR027417">
    <property type="entry name" value="P-loop_NTPase"/>
</dbReference>
<dbReference type="FunFam" id="1.10.10.820:FF:000001">
    <property type="entry name" value="Myosin heavy chain"/>
    <property type="match status" value="1"/>
</dbReference>
<evidence type="ECO:0000256" key="8">
    <source>
        <dbReference type="ARBA" id="ARBA00023175"/>
    </source>
</evidence>
<dbReference type="GO" id="GO:0016459">
    <property type="term" value="C:myosin complex"/>
    <property type="evidence" value="ECO:0007669"/>
    <property type="project" value="UniProtKB-KW"/>
</dbReference>
<dbReference type="GO" id="GO:0005737">
    <property type="term" value="C:cytoplasm"/>
    <property type="evidence" value="ECO:0007669"/>
    <property type="project" value="TreeGrafter"/>
</dbReference>
<feature type="domain" description="Myosin motor" evidence="11">
    <location>
        <begin position="62"/>
        <end position="547"/>
    </location>
</feature>
<comment type="similarity">
    <text evidence="1">Belongs to the TRAFAC class myosin-kinesin ATPase superfamily. Myosin family. Plant myosin class XI subfamily.</text>
</comment>
<keyword evidence="8 10" id="KW-0505">Motor protein</keyword>
<dbReference type="PROSITE" id="PS50096">
    <property type="entry name" value="IQ"/>
    <property type="match status" value="2"/>
</dbReference>
<dbReference type="GO" id="GO:0051015">
    <property type="term" value="F:actin filament binding"/>
    <property type="evidence" value="ECO:0007669"/>
    <property type="project" value="TreeGrafter"/>
</dbReference>
<feature type="domain" description="Myosin N-terminal SH3-like" evidence="12">
    <location>
        <begin position="8"/>
        <end position="57"/>
    </location>
</feature>
<proteinExistence type="inferred from homology"/>
<evidence type="ECO:0000256" key="2">
    <source>
        <dbReference type="ARBA" id="ARBA00022737"/>
    </source>
</evidence>
<evidence type="ECO:0000256" key="9">
    <source>
        <dbReference type="ARBA" id="ARBA00023203"/>
    </source>
</evidence>
<evidence type="ECO:0000256" key="3">
    <source>
        <dbReference type="ARBA" id="ARBA00022741"/>
    </source>
</evidence>
<dbReference type="Gene3D" id="3.30.70.1590">
    <property type="match status" value="1"/>
</dbReference>
<dbReference type="GO" id="GO:0000146">
    <property type="term" value="F:microfilament motor activity"/>
    <property type="evidence" value="ECO:0007669"/>
    <property type="project" value="TreeGrafter"/>
</dbReference>
<keyword evidence="7 10" id="KW-0518">Myosin</keyword>
<dbReference type="GO" id="GO:0016020">
    <property type="term" value="C:membrane"/>
    <property type="evidence" value="ECO:0007669"/>
    <property type="project" value="TreeGrafter"/>
</dbReference>
<evidence type="ECO:0000256" key="7">
    <source>
        <dbReference type="ARBA" id="ARBA00023123"/>
    </source>
</evidence>
<name>A0AAW2W9A8_SESRA</name>
<dbReference type="PROSITE" id="PS51456">
    <property type="entry name" value="MYOSIN_MOTOR"/>
    <property type="match status" value="2"/>
</dbReference>
<gene>
    <name evidence="13" type="ORF">Sradi_0439000</name>
</gene>
<dbReference type="CDD" id="cd23767">
    <property type="entry name" value="IQCD"/>
    <property type="match status" value="1"/>
</dbReference>
<keyword evidence="4 10" id="KW-0067">ATP-binding</keyword>
<evidence type="ECO:0000256" key="4">
    <source>
        <dbReference type="ARBA" id="ARBA00022840"/>
    </source>
</evidence>
<keyword evidence="3 10" id="KW-0547">Nucleotide-binding</keyword>
<evidence type="ECO:0000313" key="13">
    <source>
        <dbReference type="EMBL" id="KAL0437311.1"/>
    </source>
</evidence>